<accession>A0AAD9DDP5</accession>
<name>A0AAD9DDP5_9STRA</name>
<gene>
    <name evidence="2" type="ORF">QTG54_006138</name>
</gene>
<organism evidence="2 3">
    <name type="scientific">Skeletonema marinoi</name>
    <dbReference type="NCBI Taxonomy" id="267567"/>
    <lineage>
        <taxon>Eukaryota</taxon>
        <taxon>Sar</taxon>
        <taxon>Stramenopiles</taxon>
        <taxon>Ochrophyta</taxon>
        <taxon>Bacillariophyta</taxon>
        <taxon>Coscinodiscophyceae</taxon>
        <taxon>Thalassiosirophycidae</taxon>
        <taxon>Thalassiosirales</taxon>
        <taxon>Skeletonemataceae</taxon>
        <taxon>Skeletonema</taxon>
        <taxon>Skeletonema marinoi-dohrnii complex</taxon>
    </lineage>
</organism>
<evidence type="ECO:0000256" key="1">
    <source>
        <dbReference type="SAM" id="MobiDB-lite"/>
    </source>
</evidence>
<sequence length="187" mass="19924">MSLIKYSFSNKATKAAAATATIAAAASSSSAVASFFLGTSTSTTSRTLQTADNGVGINSNDENDRILEKNVKCNNTAVRLSMPPITGKASASISTATDITTRNFSTTPSNKTNNSDTTTTTTTTTWQPNQTTSTFTKMKSTCPDLMKAYAQCVIQKQNEGVLEQGACQVEYEQLMECFRMVRSSSSS</sequence>
<dbReference type="EMBL" id="JATAAI010000009">
    <property type="protein sequence ID" value="KAK1743517.1"/>
    <property type="molecule type" value="Genomic_DNA"/>
</dbReference>
<comment type="caution">
    <text evidence="2">The sequence shown here is derived from an EMBL/GenBank/DDBJ whole genome shotgun (WGS) entry which is preliminary data.</text>
</comment>
<dbReference type="AlphaFoldDB" id="A0AAD9DDP5"/>
<dbReference type="Proteomes" id="UP001224775">
    <property type="component" value="Unassembled WGS sequence"/>
</dbReference>
<proteinExistence type="predicted"/>
<evidence type="ECO:0000313" key="3">
    <source>
        <dbReference type="Proteomes" id="UP001224775"/>
    </source>
</evidence>
<feature type="region of interest" description="Disordered" evidence="1">
    <location>
        <begin position="101"/>
        <end position="125"/>
    </location>
</feature>
<evidence type="ECO:0000313" key="2">
    <source>
        <dbReference type="EMBL" id="KAK1743517.1"/>
    </source>
</evidence>
<keyword evidence="3" id="KW-1185">Reference proteome</keyword>
<reference evidence="2" key="1">
    <citation type="submission" date="2023-06" db="EMBL/GenBank/DDBJ databases">
        <title>Survivors Of The Sea: Transcriptome response of Skeletonema marinoi to long-term dormancy.</title>
        <authorList>
            <person name="Pinder M.I.M."/>
            <person name="Kourtchenko O."/>
            <person name="Robertson E.K."/>
            <person name="Larsson T."/>
            <person name="Maumus F."/>
            <person name="Osuna-Cruz C.M."/>
            <person name="Vancaester E."/>
            <person name="Stenow R."/>
            <person name="Vandepoele K."/>
            <person name="Ploug H."/>
            <person name="Bruchert V."/>
            <person name="Godhe A."/>
            <person name="Topel M."/>
        </authorList>
    </citation>
    <scope>NUCLEOTIDE SEQUENCE</scope>
    <source>
        <strain evidence="2">R05AC</strain>
    </source>
</reference>
<protein>
    <submittedName>
        <fullName evidence="2">Uncharacterized protein</fullName>
    </submittedName>
</protein>